<dbReference type="Proteomes" id="UP000478417">
    <property type="component" value="Unassembled WGS sequence"/>
</dbReference>
<dbReference type="InterPro" id="IPR003848">
    <property type="entry name" value="DUF218"/>
</dbReference>
<protein>
    <submittedName>
        <fullName evidence="2">YdcF family protein</fullName>
    </submittedName>
</protein>
<keyword evidence="3" id="KW-1185">Reference proteome</keyword>
<feature type="domain" description="DUF218" evidence="1">
    <location>
        <begin position="13"/>
        <end position="170"/>
    </location>
</feature>
<dbReference type="EMBL" id="JAAGNX010000003">
    <property type="protein sequence ID" value="NDV63033.1"/>
    <property type="molecule type" value="Genomic_DNA"/>
</dbReference>
<organism evidence="2 3">
    <name type="scientific">Oceanipulchritudo coccoides</name>
    <dbReference type="NCBI Taxonomy" id="2706888"/>
    <lineage>
        <taxon>Bacteria</taxon>
        <taxon>Pseudomonadati</taxon>
        <taxon>Verrucomicrobiota</taxon>
        <taxon>Opitutia</taxon>
        <taxon>Puniceicoccales</taxon>
        <taxon>Oceanipulchritudinaceae</taxon>
        <taxon>Oceanipulchritudo</taxon>
    </lineage>
</organism>
<dbReference type="Pfam" id="PF02698">
    <property type="entry name" value="DUF218"/>
    <property type="match status" value="1"/>
</dbReference>
<accession>A0A6B2M2Q9</accession>
<dbReference type="AlphaFoldDB" id="A0A6B2M2Q9"/>
<dbReference type="RefSeq" id="WP_163965974.1">
    <property type="nucleotide sequence ID" value="NZ_JAAGNX010000003.1"/>
</dbReference>
<reference evidence="2 3" key="1">
    <citation type="submission" date="2020-02" db="EMBL/GenBank/DDBJ databases">
        <title>Albibacoteraceae fam. nov., the first described family within the subdivision 4 Verrucomicrobia.</title>
        <authorList>
            <person name="Xi F."/>
        </authorList>
    </citation>
    <scope>NUCLEOTIDE SEQUENCE [LARGE SCALE GENOMIC DNA]</scope>
    <source>
        <strain evidence="2 3">CK1056</strain>
    </source>
</reference>
<dbReference type="CDD" id="cd06259">
    <property type="entry name" value="YdcF-like"/>
    <property type="match status" value="1"/>
</dbReference>
<name>A0A6B2M2Q9_9BACT</name>
<gene>
    <name evidence="2" type="ORF">G0Q06_11265</name>
</gene>
<evidence type="ECO:0000313" key="3">
    <source>
        <dbReference type="Proteomes" id="UP000478417"/>
    </source>
</evidence>
<comment type="caution">
    <text evidence="2">The sequence shown here is derived from an EMBL/GenBank/DDBJ whole genome shotgun (WGS) entry which is preliminary data.</text>
</comment>
<evidence type="ECO:0000313" key="2">
    <source>
        <dbReference type="EMBL" id="NDV63033.1"/>
    </source>
</evidence>
<evidence type="ECO:0000259" key="1">
    <source>
        <dbReference type="Pfam" id="PF02698"/>
    </source>
</evidence>
<sequence>MASTDDAQLNQVDWIVVLSGGFAVGSKPGEIVLTTESALRTAHGVFLARKYPEAGVIFTGAGGGARLMQELALARGVDPQRCRIEPTALNTRMHPPGVLALDGVEADDFLLVVSSDWHLPRAKAEFVRYFNHLAFSGSTRTTRPGPLWEKWFPSESAFSASSLYIREWVGRLYYFLAR</sequence>
<proteinExistence type="predicted"/>